<evidence type="ECO:0000256" key="1">
    <source>
        <dbReference type="ARBA" id="ARBA00008591"/>
    </source>
</evidence>
<dbReference type="Gene3D" id="1.20.58.220">
    <property type="entry name" value="Phosphate transport system protein phou homolog 2, domain 2"/>
    <property type="match status" value="1"/>
</dbReference>
<dbReference type="PANTHER" id="PTHR37298">
    <property type="entry name" value="UPF0111 PROTEIN YKAA"/>
    <property type="match status" value="1"/>
</dbReference>
<dbReference type="OrthoDB" id="9797568at2"/>
<evidence type="ECO:0000313" key="3">
    <source>
        <dbReference type="Proteomes" id="UP000320585"/>
    </source>
</evidence>
<dbReference type="PANTHER" id="PTHR37298:SF1">
    <property type="entry name" value="UPF0111 PROTEIN YKAA"/>
    <property type="match status" value="1"/>
</dbReference>
<dbReference type="Proteomes" id="UP000320585">
    <property type="component" value="Chromosome"/>
</dbReference>
<dbReference type="KEGG" id="dho:Dia5BBH33_07050"/>
<dbReference type="InterPro" id="IPR038078">
    <property type="entry name" value="PhoU-like_sf"/>
</dbReference>
<accession>A0A8E4BRX2</accession>
<dbReference type="InterPro" id="IPR052912">
    <property type="entry name" value="UPF0111_domain"/>
</dbReference>
<dbReference type="RefSeq" id="WP_022382662.1">
    <property type="nucleotide sequence ID" value="NZ_AP019697.1"/>
</dbReference>
<evidence type="ECO:0000313" key="2">
    <source>
        <dbReference type="EMBL" id="BBK24770.1"/>
    </source>
</evidence>
<dbReference type="AlphaFoldDB" id="A0A8E4BRX2"/>
<dbReference type="GeneID" id="92715924"/>
<name>A0A8E4BRX2_9FIRM</name>
<dbReference type="InterPro" id="IPR018445">
    <property type="entry name" value="Put_Phosphate_transp_reg"/>
</dbReference>
<protein>
    <submittedName>
        <fullName evidence="2">Phosphate transport regulator</fullName>
    </submittedName>
</protein>
<dbReference type="Pfam" id="PF01865">
    <property type="entry name" value="PhoU_div"/>
    <property type="match status" value="1"/>
</dbReference>
<comment type="similarity">
    <text evidence="1">Belongs to the UPF0111 family.</text>
</comment>
<proteinExistence type="inferred from homology"/>
<reference evidence="3" key="1">
    <citation type="submission" date="2019-05" db="EMBL/GenBank/DDBJ databases">
        <title>Complete genome sequencing of Dialister sp. strain 5BBH33.</title>
        <authorList>
            <person name="Sakamoto M."/>
            <person name="Murakami T."/>
            <person name="Mori H."/>
        </authorList>
    </citation>
    <scope>NUCLEOTIDE SEQUENCE [LARGE SCALE GENOMIC DNA]</scope>
    <source>
        <strain evidence="3">5BBH33</strain>
    </source>
</reference>
<dbReference type="EMBL" id="AP019697">
    <property type="protein sequence ID" value="BBK24770.1"/>
    <property type="molecule type" value="Genomic_DNA"/>
</dbReference>
<sequence length="208" mass="24261">MFSLVNKHEEFFDFLVTNAEYFHKGTVMAKEVLQDPSKLERYSKEVKNLEHSADRVTHEITTKMRHVFITPIDREDFFLLTSTLDDCVDDVQDVVLSLKLYHAGIGWELPLRMSEILIEMSNELIILFRLLKDIDKNETEIGERTRKINSLESEGDAVYRNAISDLFDGTHEVMEIIRWKEIMEAMEDTANRAEKVGNLIKEVVMKYA</sequence>
<gene>
    <name evidence="2" type="ORF">Dia5BBH33_07050</name>
</gene>
<keyword evidence="3" id="KW-1185">Reference proteome</keyword>
<organism evidence="2 3">
    <name type="scientific">Dialister hominis</name>
    <dbReference type="NCBI Taxonomy" id="2582419"/>
    <lineage>
        <taxon>Bacteria</taxon>
        <taxon>Bacillati</taxon>
        <taxon>Bacillota</taxon>
        <taxon>Negativicutes</taxon>
        <taxon>Veillonellales</taxon>
        <taxon>Veillonellaceae</taxon>
        <taxon>Dialister</taxon>
    </lineage>
</organism>